<accession>K6WR99</accession>
<dbReference type="EMBL" id="BAHC01000050">
    <property type="protein sequence ID" value="GAB89084.1"/>
    <property type="molecule type" value="Genomic_DNA"/>
</dbReference>
<feature type="transmembrane region" description="Helical" evidence="2">
    <location>
        <begin position="153"/>
        <end position="176"/>
    </location>
</feature>
<feature type="non-terminal residue" evidence="3">
    <location>
        <position position="1"/>
    </location>
</feature>
<proteinExistence type="predicted"/>
<feature type="compositionally biased region" description="Acidic residues" evidence="1">
    <location>
        <begin position="217"/>
        <end position="267"/>
    </location>
</feature>
<protein>
    <recommendedName>
        <fullName evidence="5">Polysaccharide chain length determinant N-terminal domain-containing protein</fullName>
    </recommendedName>
</protein>
<gene>
    <name evidence="3" type="ORF">GORHZ_050_00010</name>
</gene>
<name>K6WR99_9ACTN</name>
<feature type="compositionally biased region" description="Polar residues" evidence="1">
    <location>
        <begin position="280"/>
        <end position="290"/>
    </location>
</feature>
<evidence type="ECO:0000313" key="4">
    <source>
        <dbReference type="Proteomes" id="UP000008363"/>
    </source>
</evidence>
<dbReference type="RefSeq" id="WP_006330984.1">
    <property type="nucleotide sequence ID" value="NZ_BAHC01000050.1"/>
</dbReference>
<evidence type="ECO:0000256" key="2">
    <source>
        <dbReference type="SAM" id="Phobius"/>
    </source>
</evidence>
<evidence type="ECO:0008006" key="5">
    <source>
        <dbReference type="Google" id="ProtNLM"/>
    </source>
</evidence>
<reference evidence="3 4" key="1">
    <citation type="submission" date="2012-08" db="EMBL/GenBank/DDBJ databases">
        <title>Whole genome shotgun sequence of Gordonia rhizosphera NBRC 16068.</title>
        <authorList>
            <person name="Takarada H."/>
            <person name="Isaki S."/>
            <person name="Hosoyama A."/>
            <person name="Tsuchikane K."/>
            <person name="Katsumata H."/>
            <person name="Baba S."/>
            <person name="Ohji S."/>
            <person name="Yamazaki S."/>
            <person name="Fujita N."/>
        </authorList>
    </citation>
    <scope>NUCLEOTIDE SEQUENCE [LARGE SCALE GENOMIC DNA]</scope>
    <source>
        <strain evidence="3 4">NBRC 16068</strain>
    </source>
</reference>
<keyword evidence="2" id="KW-0812">Transmembrane</keyword>
<feature type="region of interest" description="Disordered" evidence="1">
    <location>
        <begin position="182"/>
        <end position="290"/>
    </location>
</feature>
<keyword evidence="4" id="KW-1185">Reference proteome</keyword>
<dbReference type="STRING" id="1108045.GORHZ_050_00010"/>
<keyword evidence="2" id="KW-0472">Membrane</keyword>
<keyword evidence="2" id="KW-1133">Transmembrane helix</keyword>
<evidence type="ECO:0000313" key="3">
    <source>
        <dbReference type="EMBL" id="GAB89084.1"/>
    </source>
</evidence>
<sequence>LCLVAANTVSPTYQASAAVVLFPPLVEAQPDAGGQQPVSNPYLQLAGLEQAVDVLSRTMNSQKVAGEVANEAPDGSYVTARDVATTGPILNITATSDTPAGALATLSAAENRVQSVLVSLQENERIEPRYYITSSILTSDATAVRVGKQQLRAVIFAAGIGLVGTAGVVAVVDAVLAARRSRRKTLAGSESDDGGFESTDVPSKSDDDGYESTDVLSESDDDGYESTDVLSESDDDGYESTDVLSESDDDGYESTDVLSESDDDGYESEASPGEDHGGLMSSNDSGVSKQ</sequence>
<dbReference type="AlphaFoldDB" id="K6WR99"/>
<dbReference type="Proteomes" id="UP000008363">
    <property type="component" value="Unassembled WGS sequence"/>
</dbReference>
<comment type="caution">
    <text evidence="3">The sequence shown here is derived from an EMBL/GenBank/DDBJ whole genome shotgun (WGS) entry which is preliminary data.</text>
</comment>
<evidence type="ECO:0000256" key="1">
    <source>
        <dbReference type="SAM" id="MobiDB-lite"/>
    </source>
</evidence>
<dbReference type="eggNOG" id="COG3206">
    <property type="taxonomic scope" value="Bacteria"/>
</dbReference>
<organism evidence="3 4">
    <name type="scientific">Gordonia rhizosphera NBRC 16068</name>
    <dbReference type="NCBI Taxonomy" id="1108045"/>
    <lineage>
        <taxon>Bacteria</taxon>
        <taxon>Bacillati</taxon>
        <taxon>Actinomycetota</taxon>
        <taxon>Actinomycetes</taxon>
        <taxon>Mycobacteriales</taxon>
        <taxon>Gordoniaceae</taxon>
        <taxon>Gordonia</taxon>
    </lineage>
</organism>